<protein>
    <submittedName>
        <fullName evidence="1">Uncharacterized protein</fullName>
    </submittedName>
</protein>
<gene>
    <name evidence="1" type="ORF">L6452_22225</name>
</gene>
<comment type="caution">
    <text evidence="1">The sequence shown here is derived from an EMBL/GenBank/DDBJ whole genome shotgun (WGS) entry which is preliminary data.</text>
</comment>
<organism evidence="1 2">
    <name type="scientific">Arctium lappa</name>
    <name type="common">Greater burdock</name>
    <name type="synonym">Lappa major</name>
    <dbReference type="NCBI Taxonomy" id="4217"/>
    <lineage>
        <taxon>Eukaryota</taxon>
        <taxon>Viridiplantae</taxon>
        <taxon>Streptophyta</taxon>
        <taxon>Embryophyta</taxon>
        <taxon>Tracheophyta</taxon>
        <taxon>Spermatophyta</taxon>
        <taxon>Magnoliopsida</taxon>
        <taxon>eudicotyledons</taxon>
        <taxon>Gunneridae</taxon>
        <taxon>Pentapetalae</taxon>
        <taxon>asterids</taxon>
        <taxon>campanulids</taxon>
        <taxon>Asterales</taxon>
        <taxon>Asteraceae</taxon>
        <taxon>Carduoideae</taxon>
        <taxon>Cardueae</taxon>
        <taxon>Arctiinae</taxon>
        <taxon>Arctium</taxon>
    </lineage>
</organism>
<evidence type="ECO:0000313" key="2">
    <source>
        <dbReference type="Proteomes" id="UP001055879"/>
    </source>
</evidence>
<reference evidence="2" key="1">
    <citation type="journal article" date="2022" name="Mol. Ecol. Resour.">
        <title>The genomes of chicory, endive, great burdock and yacon provide insights into Asteraceae palaeo-polyploidization history and plant inulin production.</title>
        <authorList>
            <person name="Fan W."/>
            <person name="Wang S."/>
            <person name="Wang H."/>
            <person name="Wang A."/>
            <person name="Jiang F."/>
            <person name="Liu H."/>
            <person name="Zhao H."/>
            <person name="Xu D."/>
            <person name="Zhang Y."/>
        </authorList>
    </citation>
    <scope>NUCLEOTIDE SEQUENCE [LARGE SCALE GENOMIC DNA]</scope>
    <source>
        <strain evidence="2">cv. Niubang</strain>
    </source>
</reference>
<name>A0ACB9AYC5_ARCLA</name>
<proteinExistence type="predicted"/>
<sequence>MAEATRVICGGIDVKTVDGAPFHSDNDIPPPAIGEHDGSLSHVLKGNGWKKRKERSSEIGGREGIAATIV</sequence>
<dbReference type="EMBL" id="CM042053">
    <property type="protein sequence ID" value="KAI3715252.1"/>
    <property type="molecule type" value="Genomic_DNA"/>
</dbReference>
<keyword evidence="2" id="KW-1185">Reference proteome</keyword>
<evidence type="ECO:0000313" key="1">
    <source>
        <dbReference type="EMBL" id="KAI3715252.1"/>
    </source>
</evidence>
<dbReference type="Proteomes" id="UP001055879">
    <property type="component" value="Linkage Group LG07"/>
</dbReference>
<accession>A0ACB9AYC5</accession>
<reference evidence="1 2" key="2">
    <citation type="journal article" date="2022" name="Mol. Ecol. Resour.">
        <title>The genomes of chicory, endive, great burdock and yacon provide insights into Asteraceae paleo-polyploidization history and plant inulin production.</title>
        <authorList>
            <person name="Fan W."/>
            <person name="Wang S."/>
            <person name="Wang H."/>
            <person name="Wang A."/>
            <person name="Jiang F."/>
            <person name="Liu H."/>
            <person name="Zhao H."/>
            <person name="Xu D."/>
            <person name="Zhang Y."/>
        </authorList>
    </citation>
    <scope>NUCLEOTIDE SEQUENCE [LARGE SCALE GENOMIC DNA]</scope>
    <source>
        <strain evidence="2">cv. Niubang</strain>
    </source>
</reference>